<sequence length="192" mass="21350">MEHVVKIIEALAWPVTVLIAVFALRKPLIALLPQLKVLKYKELEVEFEKELETLSLKAHASKAKLNVEATVDDEETDFYLQQVKELSPRAAIMEAWLGLESNAIATAQHFGLAPKNKRLTFASTLKALTSGEVLTPEDASNINELRMLRNKAVHDLQFSVSDTEAAKFMEIARDQTDVIVGQAWQKYGGCSG</sequence>
<proteinExistence type="predicted"/>
<keyword evidence="1" id="KW-0812">Transmembrane</keyword>
<feature type="transmembrane region" description="Helical" evidence="1">
    <location>
        <begin position="12"/>
        <end position="32"/>
    </location>
</feature>
<protein>
    <recommendedName>
        <fullName evidence="4">DUF4145 domain-containing protein</fullName>
    </recommendedName>
</protein>
<organism evidence="2 3">
    <name type="scientific">Vibrio aestuarianus</name>
    <dbReference type="NCBI Taxonomy" id="28171"/>
    <lineage>
        <taxon>Bacteria</taxon>
        <taxon>Pseudomonadati</taxon>
        <taxon>Pseudomonadota</taxon>
        <taxon>Gammaproteobacteria</taxon>
        <taxon>Vibrionales</taxon>
        <taxon>Vibrionaceae</taxon>
        <taxon>Vibrio</taxon>
    </lineage>
</organism>
<evidence type="ECO:0000256" key="1">
    <source>
        <dbReference type="SAM" id="Phobius"/>
    </source>
</evidence>
<keyword evidence="1" id="KW-1133">Transmembrane helix</keyword>
<gene>
    <name evidence="2" type="ORF">PYE51_17420</name>
</gene>
<keyword evidence="1" id="KW-0472">Membrane</keyword>
<name>A0AAX3U7S4_9VIBR</name>
<dbReference type="EMBL" id="CP118710">
    <property type="protein sequence ID" value="WGK83145.1"/>
    <property type="molecule type" value="Genomic_DNA"/>
</dbReference>
<dbReference type="RefSeq" id="WP_282249008.1">
    <property type="nucleotide sequence ID" value="NZ_CP118710.1"/>
</dbReference>
<evidence type="ECO:0000313" key="2">
    <source>
        <dbReference type="EMBL" id="WGK83145.1"/>
    </source>
</evidence>
<dbReference type="AlphaFoldDB" id="A0AAX3U7S4"/>
<evidence type="ECO:0008006" key="4">
    <source>
        <dbReference type="Google" id="ProtNLM"/>
    </source>
</evidence>
<evidence type="ECO:0000313" key="3">
    <source>
        <dbReference type="Proteomes" id="UP001239257"/>
    </source>
</evidence>
<accession>A0AAX3U7S4</accession>
<reference evidence="2" key="1">
    <citation type="submission" date="2022-02" db="EMBL/GenBank/DDBJ databases">
        <title>Emergence and expansion in Europe of a Vibrio aestuarianus clonal complex pathogenic for oysters.</title>
        <authorList>
            <person name="Mesnil A."/>
            <person name="Travers M.-A."/>
        </authorList>
    </citation>
    <scope>NUCLEOTIDE SEQUENCE</scope>
    <source>
        <strain evidence="2">U29</strain>
    </source>
</reference>
<dbReference type="Proteomes" id="UP001239257">
    <property type="component" value="Chromosome 2"/>
</dbReference>